<dbReference type="RefSeq" id="WP_073120935.1">
    <property type="nucleotide sequence ID" value="NZ_FRAA01000002.1"/>
</dbReference>
<dbReference type="Pfam" id="PF13508">
    <property type="entry name" value="Acetyltransf_7"/>
    <property type="match status" value="1"/>
</dbReference>
<accession>A0A1M6N9T5</accession>
<proteinExistence type="predicted"/>
<dbReference type="PANTHER" id="PTHR43626">
    <property type="entry name" value="ACYL-COA N-ACYLTRANSFERASE"/>
    <property type="match status" value="1"/>
</dbReference>
<dbReference type="STRING" id="156994.SAMN04488028_102164"/>
<dbReference type="CDD" id="cd04301">
    <property type="entry name" value="NAT_SF"/>
    <property type="match status" value="1"/>
</dbReference>
<dbReference type="Proteomes" id="UP000184474">
    <property type="component" value="Unassembled WGS sequence"/>
</dbReference>
<evidence type="ECO:0000313" key="5">
    <source>
        <dbReference type="Proteomes" id="UP000184474"/>
    </source>
</evidence>
<dbReference type="PANTHER" id="PTHR43626:SF4">
    <property type="entry name" value="GCN5-RELATED N-ACETYLTRANSFERASE 2, CHLOROPLASTIC"/>
    <property type="match status" value="1"/>
</dbReference>
<keyword evidence="5" id="KW-1185">Reference proteome</keyword>
<gene>
    <name evidence="4" type="ORF">SAMN04488028_102164</name>
</gene>
<dbReference type="Gene3D" id="3.40.630.30">
    <property type="match status" value="1"/>
</dbReference>
<reference evidence="5" key="1">
    <citation type="submission" date="2016-11" db="EMBL/GenBank/DDBJ databases">
        <authorList>
            <person name="Varghese N."/>
            <person name="Submissions S."/>
        </authorList>
    </citation>
    <scope>NUCLEOTIDE SEQUENCE [LARGE SCALE GENOMIC DNA]</scope>
    <source>
        <strain evidence="5">DSM 26134</strain>
    </source>
</reference>
<dbReference type="GO" id="GO:0005737">
    <property type="term" value="C:cytoplasm"/>
    <property type="evidence" value="ECO:0007669"/>
    <property type="project" value="TreeGrafter"/>
</dbReference>
<dbReference type="EMBL" id="FRAA01000002">
    <property type="protein sequence ID" value="SHJ92424.1"/>
    <property type="molecule type" value="Genomic_DNA"/>
</dbReference>
<keyword evidence="1 4" id="KW-0808">Transferase</keyword>
<dbReference type="GO" id="GO:0008080">
    <property type="term" value="F:N-acetyltransferase activity"/>
    <property type="evidence" value="ECO:0007669"/>
    <property type="project" value="InterPro"/>
</dbReference>
<keyword evidence="2" id="KW-0012">Acyltransferase</keyword>
<evidence type="ECO:0000256" key="2">
    <source>
        <dbReference type="ARBA" id="ARBA00023315"/>
    </source>
</evidence>
<dbReference type="PROSITE" id="PS51186">
    <property type="entry name" value="GNAT"/>
    <property type="match status" value="1"/>
</dbReference>
<dbReference type="InterPro" id="IPR000182">
    <property type="entry name" value="GNAT_dom"/>
</dbReference>
<evidence type="ECO:0000259" key="3">
    <source>
        <dbReference type="PROSITE" id="PS51186"/>
    </source>
</evidence>
<dbReference type="AlphaFoldDB" id="A0A1M6N9T5"/>
<evidence type="ECO:0000313" key="4">
    <source>
        <dbReference type="EMBL" id="SHJ92424.1"/>
    </source>
</evidence>
<organism evidence="4 5">
    <name type="scientific">Reichenbachiella agariperforans</name>
    <dbReference type="NCBI Taxonomy" id="156994"/>
    <lineage>
        <taxon>Bacteria</taxon>
        <taxon>Pseudomonadati</taxon>
        <taxon>Bacteroidota</taxon>
        <taxon>Cytophagia</taxon>
        <taxon>Cytophagales</taxon>
        <taxon>Reichenbachiellaceae</taxon>
        <taxon>Reichenbachiella</taxon>
    </lineage>
</organism>
<protein>
    <submittedName>
        <fullName evidence="4">Acetyltransferase (GNAT) domain-containing protein</fullName>
    </submittedName>
</protein>
<evidence type="ECO:0000256" key="1">
    <source>
        <dbReference type="ARBA" id="ARBA00022679"/>
    </source>
</evidence>
<feature type="domain" description="N-acetyltransferase" evidence="3">
    <location>
        <begin position="3"/>
        <end position="135"/>
    </location>
</feature>
<dbReference type="InterPro" id="IPR045039">
    <property type="entry name" value="NSI-like"/>
</dbReference>
<dbReference type="InterPro" id="IPR016181">
    <property type="entry name" value="Acyl_CoA_acyltransferase"/>
</dbReference>
<sequence length="135" mass="15322">MDITIRETKKLPQEQIIALYNANGWSAATKPEQLCQALAHSHRVVSAWEEERLIGLGNAISDGFMVVYYPHLLVHPDYQGQGIGQMIVGRMLETYKGFHMQMLTADGRAIDFYQKMGFEKAGKTESMWIYAGDEH</sequence>
<name>A0A1M6N9T5_REIAG</name>
<dbReference type="SUPFAM" id="SSF55729">
    <property type="entry name" value="Acyl-CoA N-acyltransferases (Nat)"/>
    <property type="match status" value="1"/>
</dbReference>